<name>A0ABQ5F3B6_9ASTR</name>
<dbReference type="InterPro" id="IPR057670">
    <property type="entry name" value="SH3_retrovirus"/>
</dbReference>
<feature type="compositionally biased region" description="Basic residues" evidence="1">
    <location>
        <begin position="244"/>
        <end position="258"/>
    </location>
</feature>
<feature type="domain" description="Retroviral polymerase SH3-like" evidence="2">
    <location>
        <begin position="413"/>
        <end position="475"/>
    </location>
</feature>
<evidence type="ECO:0000256" key="1">
    <source>
        <dbReference type="SAM" id="MobiDB-lite"/>
    </source>
</evidence>
<dbReference type="EMBL" id="BQNB010016964">
    <property type="protein sequence ID" value="GJT57816.1"/>
    <property type="molecule type" value="Genomic_DNA"/>
</dbReference>
<sequence length="555" mass="62455">MEAFNPFFDTQNAILQYQKIEPPVRSLFSEVSFAQNKLGPFRNLSVSVLSSPAVQQLWTLYPGKQTANLMTNTQTPPPATTVVIPTGAPVTNTVANQAKEPEKFNGQNFKRWQQKMFFYLTTLGLARFLKETVPQVETSPYLFNHCVPSRPRTAKELWTSMNASTRTEDAVQRNFELAPVIGIQDVLSKSCGQSGLYTRPADVVVRHRNEEDNKLAQKDTYTPESAKANMVEHAGSSSRFNSKGNKKDKRKNDKKGKGKSLTSNCKIPKRAKPSQANRVNMMVDMIAMVVCVVAMTLWLSTERLTMDKEWYKGISATLLISREQEMLLKMTIRERAQSLTNVLYFPAIRQEILCRLAVKQSLVFVLVFESDKLYTSDRGGEKLGSIRTSFVAKHGIDMSSTAPYSPRAKRLAKVAVPPPKAQKIGPKSVDCIFIGYAKKSTAYRFIVHESKNPDIQKNTIMESRNASFFENIFPGAAISIEVYQAKLFIAKSTMESEFIALRINAEKRRNGYGQVRRELPRWPKPYENHPLREEVGTASKGIVGAQFLRALAEPC</sequence>
<gene>
    <name evidence="3" type="ORF">Tco_0992870</name>
</gene>
<organism evidence="3 4">
    <name type="scientific">Tanacetum coccineum</name>
    <dbReference type="NCBI Taxonomy" id="301880"/>
    <lineage>
        <taxon>Eukaryota</taxon>
        <taxon>Viridiplantae</taxon>
        <taxon>Streptophyta</taxon>
        <taxon>Embryophyta</taxon>
        <taxon>Tracheophyta</taxon>
        <taxon>Spermatophyta</taxon>
        <taxon>Magnoliopsida</taxon>
        <taxon>eudicotyledons</taxon>
        <taxon>Gunneridae</taxon>
        <taxon>Pentapetalae</taxon>
        <taxon>asterids</taxon>
        <taxon>campanulids</taxon>
        <taxon>Asterales</taxon>
        <taxon>Asteraceae</taxon>
        <taxon>Asteroideae</taxon>
        <taxon>Anthemideae</taxon>
        <taxon>Anthemidinae</taxon>
        <taxon>Tanacetum</taxon>
    </lineage>
</organism>
<keyword evidence="4" id="KW-1185">Reference proteome</keyword>
<accession>A0ABQ5F3B6</accession>
<evidence type="ECO:0000259" key="2">
    <source>
        <dbReference type="Pfam" id="PF25597"/>
    </source>
</evidence>
<dbReference type="Pfam" id="PF25597">
    <property type="entry name" value="SH3_retrovirus"/>
    <property type="match status" value="1"/>
</dbReference>
<evidence type="ECO:0000313" key="3">
    <source>
        <dbReference type="EMBL" id="GJT57816.1"/>
    </source>
</evidence>
<dbReference type="Proteomes" id="UP001151760">
    <property type="component" value="Unassembled WGS sequence"/>
</dbReference>
<comment type="caution">
    <text evidence="3">The sequence shown here is derived from an EMBL/GenBank/DDBJ whole genome shotgun (WGS) entry which is preliminary data.</text>
</comment>
<feature type="compositionally biased region" description="Basic and acidic residues" evidence="1">
    <location>
        <begin position="208"/>
        <end position="217"/>
    </location>
</feature>
<protein>
    <recommendedName>
        <fullName evidence="2">Retroviral polymerase SH3-like domain-containing protein</fullName>
    </recommendedName>
</protein>
<feature type="region of interest" description="Disordered" evidence="1">
    <location>
        <begin position="208"/>
        <end position="273"/>
    </location>
</feature>
<reference evidence="3" key="1">
    <citation type="journal article" date="2022" name="Int. J. Mol. Sci.">
        <title>Draft Genome of Tanacetum Coccineum: Genomic Comparison of Closely Related Tanacetum-Family Plants.</title>
        <authorList>
            <person name="Yamashiro T."/>
            <person name="Shiraishi A."/>
            <person name="Nakayama K."/>
            <person name="Satake H."/>
        </authorList>
    </citation>
    <scope>NUCLEOTIDE SEQUENCE</scope>
</reference>
<evidence type="ECO:0000313" key="4">
    <source>
        <dbReference type="Proteomes" id="UP001151760"/>
    </source>
</evidence>
<reference evidence="3" key="2">
    <citation type="submission" date="2022-01" db="EMBL/GenBank/DDBJ databases">
        <authorList>
            <person name="Yamashiro T."/>
            <person name="Shiraishi A."/>
            <person name="Satake H."/>
            <person name="Nakayama K."/>
        </authorList>
    </citation>
    <scope>NUCLEOTIDE SEQUENCE</scope>
</reference>
<proteinExistence type="predicted"/>